<protein>
    <submittedName>
        <fullName evidence="2">Uncharacterized protein</fullName>
    </submittedName>
</protein>
<keyword evidence="3" id="KW-1185">Reference proteome</keyword>
<name>A0A8J5WI02_ZIZPA</name>
<gene>
    <name evidence="2" type="ORF">GUJ93_ZPchr0011g27948</name>
</gene>
<reference evidence="2" key="1">
    <citation type="journal article" date="2021" name="bioRxiv">
        <title>Whole Genome Assembly and Annotation of Northern Wild Rice, Zizania palustris L., Supports a Whole Genome Duplication in the Zizania Genus.</title>
        <authorList>
            <person name="Haas M."/>
            <person name="Kono T."/>
            <person name="Macchietto M."/>
            <person name="Millas R."/>
            <person name="McGilp L."/>
            <person name="Shao M."/>
            <person name="Duquette J."/>
            <person name="Hirsch C.N."/>
            <person name="Kimball J."/>
        </authorList>
    </citation>
    <scope>NUCLEOTIDE SEQUENCE</scope>
    <source>
        <tissue evidence="2">Fresh leaf tissue</tissue>
    </source>
</reference>
<dbReference type="EMBL" id="JAAALK010000081">
    <property type="protein sequence ID" value="KAG8089226.1"/>
    <property type="molecule type" value="Genomic_DNA"/>
</dbReference>
<reference evidence="2" key="2">
    <citation type="submission" date="2021-02" db="EMBL/GenBank/DDBJ databases">
        <authorList>
            <person name="Kimball J.A."/>
            <person name="Haas M.W."/>
            <person name="Macchietto M."/>
            <person name="Kono T."/>
            <person name="Duquette J."/>
            <person name="Shao M."/>
        </authorList>
    </citation>
    <scope>NUCLEOTIDE SEQUENCE</scope>
    <source>
        <tissue evidence="2">Fresh leaf tissue</tissue>
    </source>
</reference>
<evidence type="ECO:0000256" key="1">
    <source>
        <dbReference type="SAM" id="MobiDB-lite"/>
    </source>
</evidence>
<evidence type="ECO:0000313" key="3">
    <source>
        <dbReference type="Proteomes" id="UP000729402"/>
    </source>
</evidence>
<proteinExistence type="predicted"/>
<feature type="compositionally biased region" description="Acidic residues" evidence="1">
    <location>
        <begin position="35"/>
        <end position="50"/>
    </location>
</feature>
<comment type="caution">
    <text evidence="2">The sequence shown here is derived from an EMBL/GenBank/DDBJ whole genome shotgun (WGS) entry which is preliminary data.</text>
</comment>
<feature type="region of interest" description="Disordered" evidence="1">
    <location>
        <begin position="26"/>
        <end position="54"/>
    </location>
</feature>
<dbReference type="Proteomes" id="UP000729402">
    <property type="component" value="Unassembled WGS sequence"/>
</dbReference>
<feature type="compositionally biased region" description="Low complexity" evidence="1">
    <location>
        <begin position="171"/>
        <end position="189"/>
    </location>
</feature>
<accession>A0A8J5WI02</accession>
<organism evidence="2 3">
    <name type="scientific">Zizania palustris</name>
    <name type="common">Northern wild rice</name>
    <dbReference type="NCBI Taxonomy" id="103762"/>
    <lineage>
        <taxon>Eukaryota</taxon>
        <taxon>Viridiplantae</taxon>
        <taxon>Streptophyta</taxon>
        <taxon>Embryophyta</taxon>
        <taxon>Tracheophyta</taxon>
        <taxon>Spermatophyta</taxon>
        <taxon>Magnoliopsida</taxon>
        <taxon>Liliopsida</taxon>
        <taxon>Poales</taxon>
        <taxon>Poaceae</taxon>
        <taxon>BOP clade</taxon>
        <taxon>Oryzoideae</taxon>
        <taxon>Oryzeae</taxon>
        <taxon>Zizaniinae</taxon>
        <taxon>Zizania</taxon>
    </lineage>
</organism>
<feature type="region of interest" description="Disordered" evidence="1">
    <location>
        <begin position="91"/>
        <end position="142"/>
    </location>
</feature>
<feature type="region of interest" description="Disordered" evidence="1">
    <location>
        <begin position="170"/>
        <end position="189"/>
    </location>
</feature>
<sequence>MDSLDYHSWIEPGSNLYVENNVTTLRKEPSAHDDPNEEEIGDNREEDNTEINEGWSSLRIENEDVYGFGLLDEDTVFMTMIRNNKYKSELGRKKTRNDAEASTSSVGNPTTTSRRWSGHALAGSPALGVAPRRRSAPPRAPPALVATASYSRQRSAPSRAPPALVAATSCSRQRSAPSRAPPSLAATASCSRHRDEAASVLTSLRPASVPIQSHCRTFSSLLFTGKRVYPRVYGTRG</sequence>
<feature type="compositionally biased region" description="Polar residues" evidence="1">
    <location>
        <begin position="100"/>
        <end position="115"/>
    </location>
</feature>
<dbReference type="AlphaFoldDB" id="A0A8J5WI02"/>
<evidence type="ECO:0000313" key="2">
    <source>
        <dbReference type="EMBL" id="KAG8089226.1"/>
    </source>
</evidence>